<dbReference type="PANTHER" id="PTHR45884:SF2">
    <property type="entry name" value="N-ACETYLTRANSFERASE ECO"/>
    <property type="match status" value="1"/>
</dbReference>
<keyword evidence="3" id="KW-1185">Reference proteome</keyword>
<gene>
    <name evidence="2" type="ORF">LITE_LOCUS7019</name>
</gene>
<feature type="domain" description="N-acetyltransferase ESCO acetyl-transferase" evidence="1">
    <location>
        <begin position="133"/>
        <end position="201"/>
    </location>
</feature>
<evidence type="ECO:0000259" key="1">
    <source>
        <dbReference type="Pfam" id="PF13880"/>
    </source>
</evidence>
<dbReference type="CDD" id="cd04301">
    <property type="entry name" value="NAT_SF"/>
    <property type="match status" value="1"/>
</dbReference>
<evidence type="ECO:0000313" key="2">
    <source>
        <dbReference type="EMBL" id="CAI0391123.1"/>
    </source>
</evidence>
<dbReference type="Pfam" id="PF13880">
    <property type="entry name" value="Acetyltransf_13"/>
    <property type="match status" value="1"/>
</dbReference>
<dbReference type="EMBL" id="CAMGYJ010000003">
    <property type="protein sequence ID" value="CAI0391123.1"/>
    <property type="molecule type" value="Genomic_DNA"/>
</dbReference>
<name>A0AAV0I289_9ROSI</name>
<protein>
    <recommendedName>
        <fullName evidence="1">N-acetyltransferase ESCO acetyl-transferase domain-containing protein</fullName>
    </recommendedName>
</protein>
<organism evidence="2 3">
    <name type="scientific">Linum tenue</name>
    <dbReference type="NCBI Taxonomy" id="586396"/>
    <lineage>
        <taxon>Eukaryota</taxon>
        <taxon>Viridiplantae</taxon>
        <taxon>Streptophyta</taxon>
        <taxon>Embryophyta</taxon>
        <taxon>Tracheophyta</taxon>
        <taxon>Spermatophyta</taxon>
        <taxon>Magnoliopsida</taxon>
        <taxon>eudicotyledons</taxon>
        <taxon>Gunneridae</taxon>
        <taxon>Pentapetalae</taxon>
        <taxon>rosids</taxon>
        <taxon>fabids</taxon>
        <taxon>Malpighiales</taxon>
        <taxon>Linaceae</taxon>
        <taxon>Linum</taxon>
    </lineage>
</organism>
<dbReference type="SUPFAM" id="SSF55729">
    <property type="entry name" value="Acyl-CoA N-acyltransferases (Nat)"/>
    <property type="match status" value="1"/>
</dbReference>
<accession>A0AAV0I289</accession>
<dbReference type="AlphaFoldDB" id="A0AAV0I289"/>
<dbReference type="GO" id="GO:0007064">
    <property type="term" value="P:mitotic sister chromatid cohesion"/>
    <property type="evidence" value="ECO:0007669"/>
    <property type="project" value="TreeGrafter"/>
</dbReference>
<dbReference type="InterPro" id="IPR028009">
    <property type="entry name" value="ESCO_Acetyltransf_dom"/>
</dbReference>
<sequence>MAFSGGDRIILILNSDPSPHKTKVKDVIKMMEIELHEGWIFHQLCKVYLYVSSNRIAGCLVAEPIKEAFKMISSSTDKKADSGVIRKDTRLNSGGALKFGNVIFKKEAAKKKIPSVSSQEMITGAVVCEEKSVPAACGIRAIWVTPSNRRKGIASHLLDAARKSFCEDSILERSKLAFSPPTSAGRPLACRYVGNKPLLLYKADPISTAGD</sequence>
<reference evidence="2" key="1">
    <citation type="submission" date="2022-08" db="EMBL/GenBank/DDBJ databases">
        <authorList>
            <person name="Gutierrez-Valencia J."/>
        </authorList>
    </citation>
    <scope>NUCLEOTIDE SEQUENCE</scope>
</reference>
<dbReference type="Proteomes" id="UP001154282">
    <property type="component" value="Unassembled WGS sequence"/>
</dbReference>
<comment type="caution">
    <text evidence="2">The sequence shown here is derived from an EMBL/GenBank/DDBJ whole genome shotgun (WGS) entry which is preliminary data.</text>
</comment>
<proteinExistence type="predicted"/>
<dbReference type="PANTHER" id="PTHR45884">
    <property type="entry name" value="N-ACETYLTRANSFERASE ECO"/>
    <property type="match status" value="1"/>
</dbReference>
<dbReference type="GO" id="GO:0005634">
    <property type="term" value="C:nucleus"/>
    <property type="evidence" value="ECO:0007669"/>
    <property type="project" value="TreeGrafter"/>
</dbReference>
<dbReference type="InterPro" id="IPR016181">
    <property type="entry name" value="Acyl_CoA_acyltransferase"/>
</dbReference>
<dbReference type="GO" id="GO:0000785">
    <property type="term" value="C:chromatin"/>
    <property type="evidence" value="ECO:0007669"/>
    <property type="project" value="TreeGrafter"/>
</dbReference>
<dbReference type="GO" id="GO:0061733">
    <property type="term" value="F:protein-lysine-acetyltransferase activity"/>
    <property type="evidence" value="ECO:0007669"/>
    <property type="project" value="TreeGrafter"/>
</dbReference>
<dbReference type="Gene3D" id="3.40.630.30">
    <property type="match status" value="1"/>
</dbReference>
<evidence type="ECO:0000313" key="3">
    <source>
        <dbReference type="Proteomes" id="UP001154282"/>
    </source>
</evidence>